<organism evidence="2 3">
    <name type="scientific">Pseudonocardia sulfidoxydans NBRC 16205</name>
    <dbReference type="NCBI Taxonomy" id="1223511"/>
    <lineage>
        <taxon>Bacteria</taxon>
        <taxon>Bacillati</taxon>
        <taxon>Actinomycetota</taxon>
        <taxon>Actinomycetes</taxon>
        <taxon>Pseudonocardiales</taxon>
        <taxon>Pseudonocardiaceae</taxon>
        <taxon>Pseudonocardia</taxon>
    </lineage>
</organism>
<dbReference type="EMBL" id="BJVJ01000005">
    <property type="protein sequence ID" value="GEL21870.1"/>
    <property type="molecule type" value="Genomic_DNA"/>
</dbReference>
<feature type="compositionally biased region" description="Low complexity" evidence="1">
    <location>
        <begin position="501"/>
        <end position="514"/>
    </location>
</feature>
<feature type="compositionally biased region" description="Low complexity" evidence="1">
    <location>
        <begin position="467"/>
        <end position="480"/>
    </location>
</feature>
<feature type="compositionally biased region" description="Low complexity" evidence="1">
    <location>
        <begin position="249"/>
        <end position="299"/>
    </location>
</feature>
<dbReference type="Proteomes" id="UP000321685">
    <property type="component" value="Unassembled WGS sequence"/>
</dbReference>
<feature type="region of interest" description="Disordered" evidence="1">
    <location>
        <begin position="575"/>
        <end position="612"/>
    </location>
</feature>
<protein>
    <submittedName>
        <fullName evidence="2">Uncharacterized protein</fullName>
    </submittedName>
</protein>
<keyword evidence="3" id="KW-1185">Reference proteome</keyword>
<feature type="region of interest" description="Disordered" evidence="1">
    <location>
        <begin position="249"/>
        <end position="314"/>
    </location>
</feature>
<evidence type="ECO:0000313" key="3">
    <source>
        <dbReference type="Proteomes" id="UP000321685"/>
    </source>
</evidence>
<comment type="caution">
    <text evidence="2">The sequence shown here is derived from an EMBL/GenBank/DDBJ whole genome shotgun (WGS) entry which is preliminary data.</text>
</comment>
<feature type="region of interest" description="Disordered" evidence="1">
    <location>
        <begin position="467"/>
        <end position="533"/>
    </location>
</feature>
<evidence type="ECO:0000256" key="1">
    <source>
        <dbReference type="SAM" id="MobiDB-lite"/>
    </source>
</evidence>
<name>A0A511DAN8_9PSEU</name>
<reference evidence="2 3" key="1">
    <citation type="submission" date="2019-07" db="EMBL/GenBank/DDBJ databases">
        <title>Whole genome shotgun sequence of Pseudonocardia sulfidoxydans NBRC 16205.</title>
        <authorList>
            <person name="Hosoyama A."/>
            <person name="Uohara A."/>
            <person name="Ohji S."/>
            <person name="Ichikawa N."/>
        </authorList>
    </citation>
    <scope>NUCLEOTIDE SEQUENCE [LARGE SCALE GENOMIC DNA]</scope>
    <source>
        <strain evidence="2 3">NBRC 16205</strain>
    </source>
</reference>
<feature type="compositionally biased region" description="Low complexity" evidence="1">
    <location>
        <begin position="348"/>
        <end position="375"/>
    </location>
</feature>
<proteinExistence type="predicted"/>
<feature type="region of interest" description="Disordered" evidence="1">
    <location>
        <begin position="1"/>
        <end position="22"/>
    </location>
</feature>
<dbReference type="AlphaFoldDB" id="A0A511DAN8"/>
<accession>A0A511DAN8</accession>
<sequence length="612" mass="59676">MNANGPVQPGVPPRVVGGDAPARSPDATLAALVRDRAVVVAALLDAGSGMLLTSRSRDGAPEDLETVCAGQADVIRAALDAARISIGGPEPTEVVVAHGDRLHQLLRTVHDPLGDRLVLSLLVEGPPRALRRVRRRLGRIDTATLVPLPLRGPAAPPPGADLFTPAQSGAQGPWWAGDGVRAEPPAGAPPPGWNAAVPGAPGGVGPAAPVGPVAPVGPGGAVAAVPGGFTPEVIDSAIEATVRIAARTPAAPEHAASTPAAAQAGETRAAAQAGEMRAAAQAGETPAAAQAVETPVAAQSGETPGPAEKPAPVDAEPVTTALPLAQTRTPEPVAAGPHPITASLGSNPAALPARPAAPAAPAVAAPQPASAAAVPTPTPTPTPAAPATPVAMPAVPARPVEPAPPVPSPPTAMPVSGRAAGWSTASVLGHGAGPGGAATATDVVEALDDVATDDSLSGSALFTGVVPAQPAPSADDPAAPLTRDSAPPVDGPEPHPWFGGRHAAPDGTAPAAAGHGPGRHTSTGATRAAAVAQPTRVPGWPAAALGQPLVAQPFAVPGPRAAETAGSLFEPACRTETDASAVPGHVDSTPVGLGEDRDAAGRDGGNRADPGR</sequence>
<feature type="compositionally biased region" description="Pro residues" evidence="1">
    <location>
        <begin position="376"/>
        <end position="386"/>
    </location>
</feature>
<gene>
    <name evidence="2" type="ORF">PSU4_08240</name>
</gene>
<feature type="compositionally biased region" description="Basic and acidic residues" evidence="1">
    <location>
        <begin position="594"/>
        <end position="612"/>
    </location>
</feature>
<feature type="compositionally biased region" description="Low complexity" evidence="1">
    <location>
        <begin position="1"/>
        <end position="18"/>
    </location>
</feature>
<feature type="region of interest" description="Disordered" evidence="1">
    <location>
        <begin position="329"/>
        <end position="390"/>
    </location>
</feature>
<evidence type="ECO:0000313" key="2">
    <source>
        <dbReference type="EMBL" id="GEL21870.1"/>
    </source>
</evidence>